<evidence type="ECO:0000256" key="4">
    <source>
        <dbReference type="PROSITE-ProRule" id="PRU00325"/>
    </source>
</evidence>
<keyword evidence="8" id="KW-1185">Reference proteome</keyword>
<evidence type="ECO:0000313" key="8">
    <source>
        <dbReference type="Proteomes" id="UP001209570"/>
    </source>
</evidence>
<name>A0AAD5LMP6_PYTIN</name>
<organism evidence="7 8">
    <name type="scientific">Pythium insidiosum</name>
    <name type="common">Pythiosis disease agent</name>
    <dbReference type="NCBI Taxonomy" id="114742"/>
    <lineage>
        <taxon>Eukaryota</taxon>
        <taxon>Sar</taxon>
        <taxon>Stramenopiles</taxon>
        <taxon>Oomycota</taxon>
        <taxon>Peronosporomycetes</taxon>
        <taxon>Pythiales</taxon>
        <taxon>Pythiaceae</taxon>
        <taxon>Pythium</taxon>
    </lineage>
</organism>
<dbReference type="PANTHER" id="PTHR31973">
    <property type="entry name" value="POLYPROTEIN, PUTATIVE-RELATED"/>
    <property type="match status" value="1"/>
</dbReference>
<feature type="domain" description="SWIM-type" evidence="6">
    <location>
        <begin position="732"/>
        <end position="764"/>
    </location>
</feature>
<evidence type="ECO:0000256" key="1">
    <source>
        <dbReference type="ARBA" id="ARBA00022723"/>
    </source>
</evidence>
<evidence type="ECO:0000256" key="3">
    <source>
        <dbReference type="ARBA" id="ARBA00022833"/>
    </source>
</evidence>
<dbReference type="InterPro" id="IPR006564">
    <property type="entry name" value="Znf_PMZ"/>
</dbReference>
<comment type="caution">
    <text evidence="7">The sequence shown here is derived from an EMBL/GenBank/DDBJ whole genome shotgun (WGS) entry which is preliminary data.</text>
</comment>
<gene>
    <name evidence="7" type="ORF">P43SY_001400</name>
</gene>
<reference evidence="7" key="1">
    <citation type="submission" date="2021-12" db="EMBL/GenBank/DDBJ databases">
        <title>Prjna785345.</title>
        <authorList>
            <person name="Rujirawat T."/>
            <person name="Krajaejun T."/>
        </authorList>
    </citation>
    <scope>NUCLEOTIDE SEQUENCE</scope>
    <source>
        <strain evidence="7">Pi057C3</strain>
    </source>
</reference>
<keyword evidence="1" id="KW-0479">Metal-binding</keyword>
<dbReference type="Pfam" id="PF04434">
    <property type="entry name" value="SWIM"/>
    <property type="match status" value="1"/>
</dbReference>
<dbReference type="PROSITE" id="PS50966">
    <property type="entry name" value="ZF_SWIM"/>
    <property type="match status" value="1"/>
</dbReference>
<dbReference type="SMART" id="SM00575">
    <property type="entry name" value="ZnF_PMZ"/>
    <property type="match status" value="1"/>
</dbReference>
<protein>
    <recommendedName>
        <fullName evidence="6">SWIM-type domain-containing protein</fullName>
    </recommendedName>
</protein>
<keyword evidence="3" id="KW-0862">Zinc</keyword>
<dbReference type="InterPro" id="IPR007527">
    <property type="entry name" value="Znf_SWIM"/>
</dbReference>
<dbReference type="EMBL" id="JAKCXM010000071">
    <property type="protein sequence ID" value="KAJ0404006.1"/>
    <property type="molecule type" value="Genomic_DNA"/>
</dbReference>
<evidence type="ECO:0000313" key="7">
    <source>
        <dbReference type="EMBL" id="KAJ0404006.1"/>
    </source>
</evidence>
<proteinExistence type="predicted"/>
<dbReference type="Proteomes" id="UP001209570">
    <property type="component" value="Unassembled WGS sequence"/>
</dbReference>
<sequence length="883" mass="98222">MGVGVGLTLRKEERFGTLQDALAVVESFAAETQQRRVQVQQSRRDGADADGDDSAQNANIVVVECEHAPECKWFVRLSYIKSEKKWKISSMNTVHHKTHCSDSSGSTFQRLMQGDVTLDHEPSAPAAPALPSGSQHVHTGATFASWKEAVTAVRALAHQMGRRAVAEKPSEMLLDGRPIIVRRVVCQNHRNSNCEWMVVMEEVGEGADTFRVLSMHLLHSKECLETCNFSARKRAQAQAQAQAQAVAMGGAASTVSQDSLLANLAASLLVDDLAKYQLTHEMRWSTGKEATKAISDFALVVQRKRSKLCKRNNGGSNKKYVCSDPKCLWFVQLVKGWKSKNWKISAMNLKHSDNCEGEAKPTARQLAELRFFRQAVITHSKSNGKLLTDNFLMNSETGIKIPRGMAYRAQRLVVATSTDDLTESYKFIPSLLEAFGKKNPGSTVAYEKDEQNHFVRAFIMPNAMSLALLCMQQIYGIKVINYDSVSYTGALVLLIGRDGNLQSQVLAFALLPNSEMEQMKWFLSMTISAGVRYDGCPVFCSHNQNGLLRALAHEARNAKIMFCVRSLIDEINRDKSIPRLGALEELVWEMQRQDTEEGFHKVLSHLESLNAPAAAFLRAVHPKNWTYYHNRSIRLFKWSSTAAEEAISGSEILSSDEAPFDMMYGFLAFLMDNIFKKNQLAHKMLAENPLLTPGADATYRQELQESELYTVRLCDEQVAFTWRTGERPKVTHRVDLALRTCTCGQMYQLGIPCRHFIAVSLHFGNEAMLMEAFDSIYKAATYAEVCRNLRIEIPAAEDLNKDSSLLPAASLKGAKYRKRARPSSSEGPVASKAPPGLTLPMVMNVNAPMAMGLSMPSHMLPPAAKVPRLDFDPEVVSGLTELV</sequence>
<dbReference type="GO" id="GO:0008270">
    <property type="term" value="F:zinc ion binding"/>
    <property type="evidence" value="ECO:0007669"/>
    <property type="project" value="UniProtKB-KW"/>
</dbReference>
<feature type="region of interest" description="Disordered" evidence="5">
    <location>
        <begin position="36"/>
        <end position="55"/>
    </location>
</feature>
<accession>A0AAD5LMP6</accession>
<keyword evidence="2 4" id="KW-0863">Zinc-finger</keyword>
<dbReference type="PANTHER" id="PTHR31973:SF187">
    <property type="entry name" value="MUTATOR TRANSPOSASE MUDRA PROTEIN"/>
    <property type="match status" value="1"/>
</dbReference>
<evidence type="ECO:0000256" key="5">
    <source>
        <dbReference type="SAM" id="MobiDB-lite"/>
    </source>
</evidence>
<dbReference type="AlphaFoldDB" id="A0AAD5LMP6"/>
<evidence type="ECO:0000256" key="2">
    <source>
        <dbReference type="ARBA" id="ARBA00022771"/>
    </source>
</evidence>
<evidence type="ECO:0000259" key="6">
    <source>
        <dbReference type="PROSITE" id="PS50966"/>
    </source>
</evidence>